<proteinExistence type="predicted"/>
<dbReference type="AlphaFoldDB" id="A0A6A1UX95"/>
<dbReference type="OrthoDB" id="1748414at2759"/>
<protein>
    <recommendedName>
        <fullName evidence="3">Reverse transcriptase zinc-binding domain-containing protein</fullName>
    </recommendedName>
</protein>
<organism evidence="1 2">
    <name type="scientific">Morella rubra</name>
    <name type="common">Chinese bayberry</name>
    <dbReference type="NCBI Taxonomy" id="262757"/>
    <lineage>
        <taxon>Eukaryota</taxon>
        <taxon>Viridiplantae</taxon>
        <taxon>Streptophyta</taxon>
        <taxon>Embryophyta</taxon>
        <taxon>Tracheophyta</taxon>
        <taxon>Spermatophyta</taxon>
        <taxon>Magnoliopsida</taxon>
        <taxon>eudicotyledons</taxon>
        <taxon>Gunneridae</taxon>
        <taxon>Pentapetalae</taxon>
        <taxon>rosids</taxon>
        <taxon>fabids</taxon>
        <taxon>Fagales</taxon>
        <taxon>Myricaceae</taxon>
        <taxon>Morella</taxon>
    </lineage>
</organism>
<accession>A0A6A1UX95</accession>
<reference evidence="1 2" key="1">
    <citation type="journal article" date="2019" name="Plant Biotechnol. J.">
        <title>The red bayberry genome and genetic basis of sex determination.</title>
        <authorList>
            <person name="Jia H.M."/>
            <person name="Jia H.J."/>
            <person name="Cai Q.L."/>
            <person name="Wang Y."/>
            <person name="Zhao H.B."/>
            <person name="Yang W.F."/>
            <person name="Wang G.Y."/>
            <person name="Li Y.H."/>
            <person name="Zhan D.L."/>
            <person name="Shen Y.T."/>
            <person name="Niu Q.F."/>
            <person name="Chang L."/>
            <person name="Qiu J."/>
            <person name="Zhao L."/>
            <person name="Xie H.B."/>
            <person name="Fu W.Y."/>
            <person name="Jin J."/>
            <person name="Li X.W."/>
            <person name="Jiao Y."/>
            <person name="Zhou C.C."/>
            <person name="Tu T."/>
            <person name="Chai C.Y."/>
            <person name="Gao J.L."/>
            <person name="Fan L.J."/>
            <person name="van de Weg E."/>
            <person name="Wang J.Y."/>
            <person name="Gao Z.S."/>
        </authorList>
    </citation>
    <scope>NUCLEOTIDE SEQUENCE [LARGE SCALE GENOMIC DNA]</scope>
    <source>
        <tissue evidence="1">Leaves</tissue>
    </source>
</reference>
<sequence>MNPPRPWVKCLRAKYLKNSEFMRVERKASSFWIWQGILKSRLSISQGRCFLVGTGENNRTWVDPWVPNLSSFLPQPRGRLHRLNSALMVSHFVNASSRPWNVILLNNTFDNSLVDSILQIYIPRPGVDNKEEWTPDSKGDFTVKSAYRQISSERSSSLSIGPPIDWKKLWGLYMHERSKLLLWKVA</sequence>
<gene>
    <name evidence="1" type="ORF">CJ030_MR7G016689</name>
</gene>
<dbReference type="EMBL" id="RXIC02000025">
    <property type="protein sequence ID" value="KAB1205045.1"/>
    <property type="molecule type" value="Genomic_DNA"/>
</dbReference>
<comment type="caution">
    <text evidence="1">The sequence shown here is derived from an EMBL/GenBank/DDBJ whole genome shotgun (WGS) entry which is preliminary data.</text>
</comment>
<keyword evidence="2" id="KW-1185">Reference proteome</keyword>
<evidence type="ECO:0008006" key="3">
    <source>
        <dbReference type="Google" id="ProtNLM"/>
    </source>
</evidence>
<evidence type="ECO:0000313" key="1">
    <source>
        <dbReference type="EMBL" id="KAB1205045.1"/>
    </source>
</evidence>
<name>A0A6A1UX95_9ROSI</name>
<evidence type="ECO:0000313" key="2">
    <source>
        <dbReference type="Proteomes" id="UP000516437"/>
    </source>
</evidence>
<dbReference type="Proteomes" id="UP000516437">
    <property type="component" value="Chromosome 7"/>
</dbReference>